<accession>A0ABR9WLI8</accession>
<dbReference type="RefSeq" id="WP_379992551.1">
    <property type="nucleotide sequence ID" value="NZ_JBHSRU010000012.1"/>
</dbReference>
<gene>
    <name evidence="1" type="ORF">IEE83_25405</name>
</gene>
<protein>
    <submittedName>
        <fullName evidence="1">Uncharacterized protein</fullName>
    </submittedName>
</protein>
<name>A0ABR9WLI8_9BACT</name>
<keyword evidence="2" id="KW-1185">Reference proteome</keyword>
<proteinExistence type="predicted"/>
<evidence type="ECO:0000313" key="1">
    <source>
        <dbReference type="EMBL" id="MBE9465231.1"/>
    </source>
</evidence>
<evidence type="ECO:0000313" key="2">
    <source>
        <dbReference type="Proteomes" id="UP000634134"/>
    </source>
</evidence>
<comment type="caution">
    <text evidence="1">The sequence shown here is derived from an EMBL/GenBank/DDBJ whole genome shotgun (WGS) entry which is preliminary data.</text>
</comment>
<dbReference type="EMBL" id="JACYGY010000002">
    <property type="protein sequence ID" value="MBE9465231.1"/>
    <property type="molecule type" value="Genomic_DNA"/>
</dbReference>
<dbReference type="Proteomes" id="UP000634134">
    <property type="component" value="Unassembled WGS sequence"/>
</dbReference>
<reference evidence="2" key="1">
    <citation type="submission" date="2023-07" db="EMBL/GenBank/DDBJ databases">
        <title>Dyadobacter sp. nov 'subterranea' isolated from contaminted grondwater.</title>
        <authorList>
            <person name="Szabo I."/>
            <person name="Al-Omari J."/>
            <person name="Szerdahelyi S.G."/>
            <person name="Rado J."/>
        </authorList>
    </citation>
    <scope>NUCLEOTIDE SEQUENCE [LARGE SCALE GENOMIC DNA]</scope>
    <source>
        <strain evidence="2">UP-52</strain>
    </source>
</reference>
<organism evidence="1 2">
    <name type="scientific">Dyadobacter subterraneus</name>
    <dbReference type="NCBI Taxonomy" id="2773304"/>
    <lineage>
        <taxon>Bacteria</taxon>
        <taxon>Pseudomonadati</taxon>
        <taxon>Bacteroidota</taxon>
        <taxon>Cytophagia</taxon>
        <taxon>Cytophagales</taxon>
        <taxon>Spirosomataceae</taxon>
        <taxon>Dyadobacter</taxon>
    </lineage>
</organism>
<sequence length="49" mass="5554">MSKNCAPHLPKLVALIVFSAVLPDWECKSAAFFFNTQVQRQIISKSFLK</sequence>